<evidence type="ECO:0000313" key="2">
    <source>
        <dbReference type="Proteomes" id="UP000821865"/>
    </source>
</evidence>
<name>A0ACB8DAS6_DERSI</name>
<protein>
    <submittedName>
        <fullName evidence="1">Uncharacterized protein</fullName>
    </submittedName>
</protein>
<comment type="caution">
    <text evidence="1">The sequence shown here is derived from an EMBL/GenBank/DDBJ whole genome shotgun (WGS) entry which is preliminary data.</text>
</comment>
<organism evidence="1 2">
    <name type="scientific">Dermacentor silvarum</name>
    <name type="common">Tick</name>
    <dbReference type="NCBI Taxonomy" id="543639"/>
    <lineage>
        <taxon>Eukaryota</taxon>
        <taxon>Metazoa</taxon>
        <taxon>Ecdysozoa</taxon>
        <taxon>Arthropoda</taxon>
        <taxon>Chelicerata</taxon>
        <taxon>Arachnida</taxon>
        <taxon>Acari</taxon>
        <taxon>Parasitiformes</taxon>
        <taxon>Ixodida</taxon>
        <taxon>Ixodoidea</taxon>
        <taxon>Ixodidae</taxon>
        <taxon>Rhipicephalinae</taxon>
        <taxon>Dermacentor</taxon>
    </lineage>
</organism>
<proteinExistence type="predicted"/>
<reference evidence="1" key="1">
    <citation type="submission" date="2020-05" db="EMBL/GenBank/DDBJ databases">
        <title>Large-scale comparative analyses of tick genomes elucidate their genetic diversity and vector capacities.</title>
        <authorList>
            <person name="Jia N."/>
            <person name="Wang J."/>
            <person name="Shi W."/>
            <person name="Du L."/>
            <person name="Sun Y."/>
            <person name="Zhan W."/>
            <person name="Jiang J."/>
            <person name="Wang Q."/>
            <person name="Zhang B."/>
            <person name="Ji P."/>
            <person name="Sakyi L.B."/>
            <person name="Cui X."/>
            <person name="Yuan T."/>
            <person name="Jiang B."/>
            <person name="Yang W."/>
            <person name="Lam T.T.-Y."/>
            <person name="Chang Q."/>
            <person name="Ding S."/>
            <person name="Wang X."/>
            <person name="Zhu J."/>
            <person name="Ruan X."/>
            <person name="Zhao L."/>
            <person name="Wei J."/>
            <person name="Que T."/>
            <person name="Du C."/>
            <person name="Cheng J."/>
            <person name="Dai P."/>
            <person name="Han X."/>
            <person name="Huang E."/>
            <person name="Gao Y."/>
            <person name="Liu J."/>
            <person name="Shao H."/>
            <person name="Ye R."/>
            <person name="Li L."/>
            <person name="Wei W."/>
            <person name="Wang X."/>
            <person name="Wang C."/>
            <person name="Yang T."/>
            <person name="Huo Q."/>
            <person name="Li W."/>
            <person name="Guo W."/>
            <person name="Chen H."/>
            <person name="Zhou L."/>
            <person name="Ni X."/>
            <person name="Tian J."/>
            <person name="Zhou Y."/>
            <person name="Sheng Y."/>
            <person name="Liu T."/>
            <person name="Pan Y."/>
            <person name="Xia L."/>
            <person name="Li J."/>
            <person name="Zhao F."/>
            <person name="Cao W."/>
        </authorList>
    </citation>
    <scope>NUCLEOTIDE SEQUENCE</scope>
    <source>
        <strain evidence="1">Dsil-2018</strain>
    </source>
</reference>
<keyword evidence="2" id="KW-1185">Reference proteome</keyword>
<gene>
    <name evidence="1" type="ORF">HPB49_005407</name>
</gene>
<accession>A0ACB8DAS6</accession>
<sequence>MASSTFGQIATLCDTLTARLEDMTAATRTAHKRAHRVALTKLKLDVATFSGHHAGKSVTVFQDDFVLYETVSGVSDHDWLRRVLPVAVRSNAAQWLRLQHLFLSWDQFVVAFRAEFLPVDNDYRIRGELNAKRNIQMSVCEKMFGPCRSSFDALIPAPLSALRSRLFCDGATLASGHTSLSIHFPPFRNLQASPGK</sequence>
<evidence type="ECO:0000313" key="1">
    <source>
        <dbReference type="EMBL" id="KAH7965252.1"/>
    </source>
</evidence>
<dbReference type="Proteomes" id="UP000821865">
    <property type="component" value="Chromosome 2"/>
</dbReference>
<dbReference type="EMBL" id="CM023471">
    <property type="protein sequence ID" value="KAH7965252.1"/>
    <property type="molecule type" value="Genomic_DNA"/>
</dbReference>